<dbReference type="InterPro" id="IPR004027">
    <property type="entry name" value="SEC_C_motif"/>
</dbReference>
<dbReference type="SUPFAM" id="SSF54427">
    <property type="entry name" value="NTF2-like"/>
    <property type="match status" value="1"/>
</dbReference>
<name>A0A269PE65_9CORY</name>
<reference evidence="2 3" key="1">
    <citation type="submission" date="2017-08" db="EMBL/GenBank/DDBJ databases">
        <authorList>
            <person name="de Groot N.N."/>
        </authorList>
    </citation>
    <scope>NUCLEOTIDE SEQUENCE [LARGE SCALE GENOMIC DNA]</scope>
    <source>
        <strain evidence="2 3">NBT06-6</strain>
    </source>
</reference>
<dbReference type="Pfam" id="PF17775">
    <property type="entry name" value="YchJ_M-like"/>
    <property type="match status" value="1"/>
</dbReference>
<comment type="caution">
    <text evidence="2">The sequence shown here is derived from an EMBL/GenBank/DDBJ whole genome shotgun (WGS) entry which is preliminary data.</text>
</comment>
<dbReference type="EMBL" id="NQMQ01000010">
    <property type="protein sequence ID" value="PAJ70342.1"/>
    <property type="molecule type" value="Genomic_DNA"/>
</dbReference>
<evidence type="ECO:0000313" key="2">
    <source>
        <dbReference type="EMBL" id="PAJ70342.1"/>
    </source>
</evidence>
<dbReference type="InterPro" id="IPR048469">
    <property type="entry name" value="YchJ-like_M"/>
</dbReference>
<dbReference type="InterPro" id="IPR032710">
    <property type="entry name" value="NTF2-like_dom_sf"/>
</dbReference>
<dbReference type="Proteomes" id="UP000215771">
    <property type="component" value="Unassembled WGS sequence"/>
</dbReference>
<gene>
    <name evidence="2" type="ORF">CIG21_05530</name>
</gene>
<feature type="domain" description="YchJ-like middle NTF2-like" evidence="1">
    <location>
        <begin position="27"/>
        <end position="118"/>
    </location>
</feature>
<dbReference type="Pfam" id="PF02810">
    <property type="entry name" value="SEC-C"/>
    <property type="match status" value="1"/>
</dbReference>
<protein>
    <recommendedName>
        <fullName evidence="1">YchJ-like middle NTF2-like domain-containing protein</fullName>
    </recommendedName>
</protein>
<organism evidence="2 3">
    <name type="scientific">Corynebacterium hadale</name>
    <dbReference type="NCBI Taxonomy" id="2026255"/>
    <lineage>
        <taxon>Bacteria</taxon>
        <taxon>Bacillati</taxon>
        <taxon>Actinomycetota</taxon>
        <taxon>Actinomycetes</taxon>
        <taxon>Mycobacteriales</taxon>
        <taxon>Corynebacteriaceae</taxon>
        <taxon>Corynebacterium</taxon>
    </lineage>
</organism>
<evidence type="ECO:0000313" key="3">
    <source>
        <dbReference type="Proteomes" id="UP000215771"/>
    </source>
</evidence>
<proteinExistence type="predicted"/>
<evidence type="ECO:0000259" key="1">
    <source>
        <dbReference type="Pfam" id="PF17775"/>
    </source>
</evidence>
<dbReference type="RefSeq" id="WP_095276797.1">
    <property type="nucleotide sequence ID" value="NZ_CP047655.1"/>
</dbReference>
<dbReference type="AlphaFoldDB" id="A0A269PE65"/>
<dbReference type="Gene3D" id="3.10.450.50">
    <property type="match status" value="1"/>
</dbReference>
<sequence length="121" mass="12985">MQPCPCGTGKPYAACCGALHRGAKAPTAEALMRSRYTAFVGGLADYLHSTWAKATRPALSKLPSEGLAFNRLQIVRTQGGSLFDSEGVVEFAAYSPAGVQREVSRFVREDGAWVYLDGDVQ</sequence>
<accession>A0A269PE65</accession>